<feature type="region of interest" description="Disordered" evidence="7">
    <location>
        <begin position="112"/>
        <end position="139"/>
    </location>
</feature>
<evidence type="ECO:0000256" key="2">
    <source>
        <dbReference type="ARBA" id="ARBA00007475"/>
    </source>
</evidence>
<organism evidence="9 10">
    <name type="scientific">Ramularia collo-cygni</name>
    <dbReference type="NCBI Taxonomy" id="112498"/>
    <lineage>
        <taxon>Eukaryota</taxon>
        <taxon>Fungi</taxon>
        <taxon>Dikarya</taxon>
        <taxon>Ascomycota</taxon>
        <taxon>Pezizomycotina</taxon>
        <taxon>Dothideomycetes</taxon>
        <taxon>Dothideomycetidae</taxon>
        <taxon>Mycosphaerellales</taxon>
        <taxon>Mycosphaerellaceae</taxon>
        <taxon>Ramularia</taxon>
    </lineage>
</organism>
<evidence type="ECO:0000256" key="6">
    <source>
        <dbReference type="ARBA" id="ARBA00023136"/>
    </source>
</evidence>
<feature type="region of interest" description="Disordered" evidence="7">
    <location>
        <begin position="1"/>
        <end position="60"/>
    </location>
</feature>
<dbReference type="OrthoDB" id="205546at2759"/>
<feature type="compositionally biased region" description="Low complexity" evidence="7">
    <location>
        <begin position="25"/>
        <end position="42"/>
    </location>
</feature>
<dbReference type="GO" id="GO:0016126">
    <property type="term" value="P:sterol biosynthetic process"/>
    <property type="evidence" value="ECO:0007669"/>
    <property type="project" value="TreeGrafter"/>
</dbReference>
<dbReference type="GO" id="GO:0005789">
    <property type="term" value="C:endoplasmic reticulum membrane"/>
    <property type="evidence" value="ECO:0007669"/>
    <property type="project" value="UniProtKB-SubCell"/>
</dbReference>
<keyword evidence="3 8" id="KW-0812">Transmembrane</keyword>
<evidence type="ECO:0000256" key="5">
    <source>
        <dbReference type="ARBA" id="ARBA00022989"/>
    </source>
</evidence>
<comment type="similarity">
    <text evidence="2">Belongs to the INSIG family.</text>
</comment>
<comment type="subcellular location">
    <subcellularLocation>
        <location evidence="1">Endoplasmic reticulum membrane</location>
        <topology evidence="1">Multi-pass membrane protein</topology>
    </subcellularLocation>
</comment>
<evidence type="ECO:0000313" key="9">
    <source>
        <dbReference type="EMBL" id="CZT18482.1"/>
    </source>
</evidence>
<reference evidence="9 10" key="1">
    <citation type="submission" date="2016-03" db="EMBL/GenBank/DDBJ databases">
        <authorList>
            <person name="Ploux O."/>
        </authorList>
    </citation>
    <scope>NUCLEOTIDE SEQUENCE [LARGE SCALE GENOMIC DNA]</scope>
    <source>
        <strain evidence="9 10">URUG2</strain>
    </source>
</reference>
<proteinExistence type="inferred from homology"/>
<feature type="compositionally biased region" description="Polar residues" evidence="7">
    <location>
        <begin position="78"/>
        <end position="95"/>
    </location>
</feature>
<keyword evidence="6 8" id="KW-0472">Membrane</keyword>
<feature type="transmembrane region" description="Helical" evidence="8">
    <location>
        <begin position="290"/>
        <end position="311"/>
    </location>
</feature>
<feature type="transmembrane region" description="Helical" evidence="8">
    <location>
        <begin position="266"/>
        <end position="283"/>
    </location>
</feature>
<dbReference type="PANTHER" id="PTHR15301:SF3">
    <property type="entry name" value="PROTEIN NSG1-RELATED"/>
    <property type="match status" value="1"/>
</dbReference>
<dbReference type="InterPro" id="IPR025929">
    <property type="entry name" value="INSIG_fam"/>
</dbReference>
<evidence type="ECO:0000256" key="8">
    <source>
        <dbReference type="SAM" id="Phobius"/>
    </source>
</evidence>
<keyword evidence="5 8" id="KW-1133">Transmembrane helix</keyword>
<evidence type="ECO:0000256" key="7">
    <source>
        <dbReference type="SAM" id="MobiDB-lite"/>
    </source>
</evidence>
<gene>
    <name evidence="9" type="ORF">RCC_04327</name>
</gene>
<keyword evidence="4" id="KW-0256">Endoplasmic reticulum</keyword>
<feature type="compositionally biased region" description="Basic and acidic residues" evidence="7">
    <location>
        <begin position="8"/>
        <end position="24"/>
    </location>
</feature>
<dbReference type="RefSeq" id="XP_023625372.1">
    <property type="nucleotide sequence ID" value="XM_023769604.1"/>
</dbReference>
<dbReference type="EMBL" id="FJUY01000005">
    <property type="protein sequence ID" value="CZT18482.1"/>
    <property type="molecule type" value="Genomic_DNA"/>
</dbReference>
<feature type="transmembrane region" description="Helical" evidence="8">
    <location>
        <begin position="347"/>
        <end position="365"/>
    </location>
</feature>
<dbReference type="AlphaFoldDB" id="A0A2D3UPK8"/>
<accession>A0A2D3UPK8</accession>
<dbReference type="Pfam" id="PF07281">
    <property type="entry name" value="INSIG"/>
    <property type="match status" value="1"/>
</dbReference>
<dbReference type="Proteomes" id="UP000225277">
    <property type="component" value="Unassembled WGS sequence"/>
</dbReference>
<evidence type="ECO:0000256" key="4">
    <source>
        <dbReference type="ARBA" id="ARBA00022824"/>
    </source>
</evidence>
<dbReference type="GeneID" id="35599503"/>
<protein>
    <recommendedName>
        <fullName evidence="11">INSIG domain protein</fullName>
    </recommendedName>
</protein>
<evidence type="ECO:0000256" key="3">
    <source>
        <dbReference type="ARBA" id="ARBA00022692"/>
    </source>
</evidence>
<evidence type="ECO:0008006" key="11">
    <source>
        <dbReference type="Google" id="ProtNLM"/>
    </source>
</evidence>
<name>A0A2D3UPK8_9PEZI</name>
<keyword evidence="10" id="KW-1185">Reference proteome</keyword>
<sequence length="375" mass="41035">MSHPAAHSFDEEPLELKPRPRRPFELSSDPPTPTNDSPNANTFPPSMDFKEGSTPSRNRSFLNLTSSTLFGIYSPSDLGTDTTSATPIGDGTQTPVDRRSFDFTRSDKSRNALPSAAFTKTSNGKITRRDTNSRPRPLTRKKTFTNFVLPTTARLATLFVVGGLYGSLISHLHDAQHLAPTAVALDRQNWPYYIVWGLIAVVLGEALPWADMLWAEDDDEDVMEDETNANATRGRRRDSWLDAVRSLGLFVGIAFAIRKLPWQSTLQLSLTLALTGPAVWYLIDRSPPAFLLSSVVALGGTVLTLAINPSLLPSPNPRELLEGVLRNGTTRGDDLVLGVFRTDSVGVATWIASVLFVSAVCFGNVGRRLASKREV</sequence>
<dbReference type="PANTHER" id="PTHR15301">
    <property type="entry name" value="INSULIN-INDUCED GENE 1"/>
    <property type="match status" value="1"/>
</dbReference>
<dbReference type="STRING" id="112498.A0A2D3UPK8"/>
<evidence type="ECO:0000313" key="10">
    <source>
        <dbReference type="Proteomes" id="UP000225277"/>
    </source>
</evidence>
<feature type="region of interest" description="Disordered" evidence="7">
    <location>
        <begin position="78"/>
        <end position="99"/>
    </location>
</feature>
<feature type="transmembrane region" description="Helical" evidence="8">
    <location>
        <begin position="144"/>
        <end position="170"/>
    </location>
</feature>
<evidence type="ECO:0000256" key="1">
    <source>
        <dbReference type="ARBA" id="ARBA00004477"/>
    </source>
</evidence>
<feature type="transmembrane region" description="Helical" evidence="8">
    <location>
        <begin position="190"/>
        <end position="210"/>
    </location>
</feature>